<name>A0A392U0M3_9FABA</name>
<protein>
    <submittedName>
        <fullName evidence="2">Uncharacterized protein</fullName>
    </submittedName>
</protein>
<evidence type="ECO:0000256" key="1">
    <source>
        <dbReference type="SAM" id="MobiDB-lite"/>
    </source>
</evidence>
<feature type="non-terminal residue" evidence="2">
    <location>
        <position position="1"/>
    </location>
</feature>
<evidence type="ECO:0000313" key="3">
    <source>
        <dbReference type="Proteomes" id="UP000265520"/>
    </source>
</evidence>
<feature type="region of interest" description="Disordered" evidence="1">
    <location>
        <begin position="1"/>
        <end position="26"/>
    </location>
</feature>
<dbReference type="AlphaFoldDB" id="A0A392U0M3"/>
<dbReference type="Proteomes" id="UP000265520">
    <property type="component" value="Unassembled WGS sequence"/>
</dbReference>
<organism evidence="2 3">
    <name type="scientific">Trifolium medium</name>
    <dbReference type="NCBI Taxonomy" id="97028"/>
    <lineage>
        <taxon>Eukaryota</taxon>
        <taxon>Viridiplantae</taxon>
        <taxon>Streptophyta</taxon>
        <taxon>Embryophyta</taxon>
        <taxon>Tracheophyta</taxon>
        <taxon>Spermatophyta</taxon>
        <taxon>Magnoliopsida</taxon>
        <taxon>eudicotyledons</taxon>
        <taxon>Gunneridae</taxon>
        <taxon>Pentapetalae</taxon>
        <taxon>rosids</taxon>
        <taxon>fabids</taxon>
        <taxon>Fabales</taxon>
        <taxon>Fabaceae</taxon>
        <taxon>Papilionoideae</taxon>
        <taxon>50 kb inversion clade</taxon>
        <taxon>NPAAA clade</taxon>
        <taxon>Hologalegina</taxon>
        <taxon>IRL clade</taxon>
        <taxon>Trifolieae</taxon>
        <taxon>Trifolium</taxon>
    </lineage>
</organism>
<comment type="caution">
    <text evidence="2">The sequence shown here is derived from an EMBL/GenBank/DDBJ whole genome shotgun (WGS) entry which is preliminary data.</text>
</comment>
<proteinExistence type="predicted"/>
<keyword evidence="3" id="KW-1185">Reference proteome</keyword>
<feature type="compositionally biased region" description="Polar residues" evidence="1">
    <location>
        <begin position="16"/>
        <end position="26"/>
    </location>
</feature>
<reference evidence="2 3" key="1">
    <citation type="journal article" date="2018" name="Front. Plant Sci.">
        <title>Red Clover (Trifolium pratense) and Zigzag Clover (T. medium) - A Picture of Genomic Similarities and Differences.</title>
        <authorList>
            <person name="Dluhosova J."/>
            <person name="Istvanek J."/>
            <person name="Nedelnik J."/>
            <person name="Repkova J."/>
        </authorList>
    </citation>
    <scope>NUCLEOTIDE SEQUENCE [LARGE SCALE GENOMIC DNA]</scope>
    <source>
        <strain evidence="3">cv. 10/8</strain>
        <tissue evidence="2">Leaf</tissue>
    </source>
</reference>
<dbReference type="EMBL" id="LXQA010706575">
    <property type="protein sequence ID" value="MCI66993.1"/>
    <property type="molecule type" value="Genomic_DNA"/>
</dbReference>
<evidence type="ECO:0000313" key="2">
    <source>
        <dbReference type="EMBL" id="MCI66993.1"/>
    </source>
</evidence>
<accession>A0A392U0M3</accession>
<sequence>FVRGGGTIGVSIRTAPATSSSGGCGR</sequence>